<keyword evidence="5 7" id="KW-0326">Glycosidase</keyword>
<keyword evidence="7" id="KW-0134">Cell wall</keyword>
<dbReference type="Proteomes" id="UP000824120">
    <property type="component" value="Chromosome 3"/>
</dbReference>
<keyword evidence="11" id="KW-1185">Reference proteome</keyword>
<dbReference type="Gene3D" id="2.60.120.200">
    <property type="match status" value="1"/>
</dbReference>
<dbReference type="SUPFAM" id="SSF49899">
    <property type="entry name" value="Concanavalin A-like lectins/glucanases"/>
    <property type="match status" value="1"/>
</dbReference>
<dbReference type="Pfam" id="PF06955">
    <property type="entry name" value="XET_C"/>
    <property type="match status" value="1"/>
</dbReference>
<dbReference type="EMBL" id="JACXVP010000003">
    <property type="protein sequence ID" value="KAG5617722.1"/>
    <property type="molecule type" value="Genomic_DNA"/>
</dbReference>
<feature type="transmembrane region" description="Helical" evidence="8">
    <location>
        <begin position="71"/>
        <end position="90"/>
    </location>
</feature>
<dbReference type="InterPro" id="IPR008263">
    <property type="entry name" value="GH16_AS"/>
</dbReference>
<comment type="function">
    <text evidence="7">Catalyzes xyloglucan endohydrolysis (XEH) and/or endotransglycosylation (XET). Cleaves and religates xyloglucan polymers, an essential constituent of the primary cell wall, and thereby participates in cell wall construction of growing tissues.</text>
</comment>
<keyword evidence="8" id="KW-1133">Transmembrane helix</keyword>
<dbReference type="CDD" id="cd02176">
    <property type="entry name" value="GH16_XET"/>
    <property type="match status" value="1"/>
</dbReference>
<dbReference type="GO" id="GO:0071555">
    <property type="term" value="P:cell wall organization"/>
    <property type="evidence" value="ECO:0007669"/>
    <property type="project" value="UniProtKB-KW"/>
</dbReference>
<keyword evidence="7" id="KW-0961">Cell wall biogenesis/degradation</keyword>
<dbReference type="GO" id="GO:0048046">
    <property type="term" value="C:apoplast"/>
    <property type="evidence" value="ECO:0007669"/>
    <property type="project" value="UniProtKB-SubCell"/>
</dbReference>
<keyword evidence="1 7" id="KW-0808">Transferase</keyword>
<dbReference type="InterPro" id="IPR013320">
    <property type="entry name" value="ConA-like_dom_sf"/>
</dbReference>
<comment type="caution">
    <text evidence="10">The sequence shown here is derived from an EMBL/GenBank/DDBJ whole genome shotgun (WGS) entry which is preliminary data.</text>
</comment>
<accession>A0A9J6A0A5</accession>
<dbReference type="GO" id="GO:0010411">
    <property type="term" value="P:xyloglucan metabolic process"/>
    <property type="evidence" value="ECO:0007669"/>
    <property type="project" value="InterPro"/>
</dbReference>
<evidence type="ECO:0000256" key="4">
    <source>
        <dbReference type="ARBA" id="ARBA00023180"/>
    </source>
</evidence>
<dbReference type="PROSITE" id="PS51762">
    <property type="entry name" value="GH16_2"/>
    <property type="match status" value="1"/>
</dbReference>
<keyword evidence="2 7" id="KW-0378">Hydrolase</keyword>
<keyword evidence="8" id="KW-0472">Membrane</keyword>
<protein>
    <recommendedName>
        <fullName evidence="7">Xyloglucan endotransglucosylase/hydrolase</fullName>
        <ecNumber evidence="7">2.4.1.207</ecNumber>
    </recommendedName>
</protein>
<evidence type="ECO:0000313" key="10">
    <source>
        <dbReference type="EMBL" id="KAG5617722.1"/>
    </source>
</evidence>
<comment type="similarity">
    <text evidence="6">Belongs to the glycosyl hydrolase 16 family. XTH group 1 subfamily.</text>
</comment>
<dbReference type="InterPro" id="IPR044791">
    <property type="entry name" value="Beta-glucanase/XTH"/>
</dbReference>
<dbReference type="InterPro" id="IPR000757">
    <property type="entry name" value="Beta-glucanase-like"/>
</dbReference>
<comment type="PTM">
    <text evidence="7">Contains at least one intrachain disulfide bond essential for its enzymatic activity.</text>
</comment>
<dbReference type="FunFam" id="2.60.120.200:FF:000025">
    <property type="entry name" value="Xyloglucan endotransglucosylase/hydrolase"/>
    <property type="match status" value="1"/>
</dbReference>
<dbReference type="AlphaFoldDB" id="A0A9J6A0A5"/>
<evidence type="ECO:0000256" key="2">
    <source>
        <dbReference type="ARBA" id="ARBA00022801"/>
    </source>
</evidence>
<keyword evidence="7" id="KW-0964">Secreted</keyword>
<dbReference type="Pfam" id="PF00722">
    <property type="entry name" value="Glyco_hydro_16"/>
    <property type="match status" value="1"/>
</dbReference>
<evidence type="ECO:0000313" key="11">
    <source>
        <dbReference type="Proteomes" id="UP000824120"/>
    </source>
</evidence>
<evidence type="ECO:0000256" key="6">
    <source>
        <dbReference type="ARBA" id="ARBA00038488"/>
    </source>
</evidence>
<dbReference type="PROSITE" id="PS01034">
    <property type="entry name" value="GH16_1"/>
    <property type="match status" value="1"/>
</dbReference>
<dbReference type="PANTHER" id="PTHR31062">
    <property type="entry name" value="XYLOGLUCAN ENDOTRANSGLUCOSYLASE/HYDROLASE PROTEIN 8-RELATED"/>
    <property type="match status" value="1"/>
</dbReference>
<reference evidence="10 11" key="1">
    <citation type="submission" date="2020-09" db="EMBL/GenBank/DDBJ databases">
        <title>De no assembly of potato wild relative species, Solanum commersonii.</title>
        <authorList>
            <person name="Cho K."/>
        </authorList>
    </citation>
    <scope>NUCLEOTIDE SEQUENCE [LARGE SCALE GENOMIC DNA]</scope>
    <source>
        <strain evidence="10">LZ3.2</strain>
        <tissue evidence="10">Leaf</tissue>
    </source>
</reference>
<evidence type="ECO:0000256" key="7">
    <source>
        <dbReference type="RuleBase" id="RU361120"/>
    </source>
</evidence>
<dbReference type="OrthoDB" id="4781at2759"/>
<dbReference type="GO" id="GO:0016762">
    <property type="term" value="F:xyloglucan:xyloglucosyl transferase activity"/>
    <property type="evidence" value="ECO:0007669"/>
    <property type="project" value="UniProtKB-EC"/>
</dbReference>
<name>A0A9J6A0A5_SOLCO</name>
<evidence type="ECO:0000256" key="5">
    <source>
        <dbReference type="ARBA" id="ARBA00023295"/>
    </source>
</evidence>
<keyword evidence="8" id="KW-0812">Transmembrane</keyword>
<keyword evidence="3" id="KW-1015">Disulfide bond</keyword>
<dbReference type="GO" id="GO:0042546">
    <property type="term" value="P:cell wall biogenesis"/>
    <property type="evidence" value="ECO:0007669"/>
    <property type="project" value="InterPro"/>
</dbReference>
<dbReference type="InterPro" id="IPR010713">
    <property type="entry name" value="XET_C"/>
</dbReference>
<organism evidence="10 11">
    <name type="scientific">Solanum commersonii</name>
    <name type="common">Commerson's wild potato</name>
    <name type="synonym">Commerson's nightshade</name>
    <dbReference type="NCBI Taxonomy" id="4109"/>
    <lineage>
        <taxon>Eukaryota</taxon>
        <taxon>Viridiplantae</taxon>
        <taxon>Streptophyta</taxon>
        <taxon>Embryophyta</taxon>
        <taxon>Tracheophyta</taxon>
        <taxon>Spermatophyta</taxon>
        <taxon>Magnoliopsida</taxon>
        <taxon>eudicotyledons</taxon>
        <taxon>Gunneridae</taxon>
        <taxon>Pentapetalae</taxon>
        <taxon>asterids</taxon>
        <taxon>lamiids</taxon>
        <taxon>Solanales</taxon>
        <taxon>Solanaceae</taxon>
        <taxon>Solanoideae</taxon>
        <taxon>Solaneae</taxon>
        <taxon>Solanum</taxon>
    </lineage>
</organism>
<comment type="subcellular location">
    <subcellularLocation>
        <location evidence="7">Secreted</location>
        <location evidence="7">Cell wall</location>
    </subcellularLocation>
    <subcellularLocation>
        <location evidence="7">Secreted</location>
        <location evidence="7">Extracellular space</location>
        <location evidence="7">Apoplast</location>
    </subcellularLocation>
</comment>
<sequence length="358" mass="40394">MQSTNFLSKGSNVRNAHNSVKKQLLLASGFDLLVSDKIPQSVSSICILPFVSFLELEQWLLALLSRWWRRGLWTAMSSFVIVFLILSMLLNTGVSVNFTDVFESSWAPDHIAVVGDQVTLSLDSASGCGFESKFKYLFGKASAQIKLVEGDSAGTVIAFYMSSEGANHDELDFEFLGNVSGEPYLVQTNVYVNGTGDREQRHGLWFDPTVDFHTYSFFWNHHSIIFSVDDIPIRVFKNKEKKGVPYPKNQGMGIYGSLWNADDWATQGGRVKTNWSHSPFVTTFRSFVIDACDLSGEDTITAGAKCGKLAQFLWDKPAKKGLEKTKKRQFKMVQNKYLVYDYCKDTARFTQMPKECLY</sequence>
<keyword evidence="7" id="KW-0052">Apoplast</keyword>
<proteinExistence type="inferred from homology"/>
<gene>
    <name evidence="10" type="ORF">H5410_017546</name>
</gene>
<keyword evidence="4" id="KW-0325">Glycoprotein</keyword>
<evidence type="ECO:0000256" key="3">
    <source>
        <dbReference type="ARBA" id="ARBA00023157"/>
    </source>
</evidence>
<evidence type="ECO:0000259" key="9">
    <source>
        <dbReference type="PROSITE" id="PS51762"/>
    </source>
</evidence>
<dbReference type="GO" id="GO:0004553">
    <property type="term" value="F:hydrolase activity, hydrolyzing O-glycosyl compounds"/>
    <property type="evidence" value="ECO:0007669"/>
    <property type="project" value="InterPro"/>
</dbReference>
<evidence type="ECO:0000256" key="8">
    <source>
        <dbReference type="SAM" id="Phobius"/>
    </source>
</evidence>
<evidence type="ECO:0000256" key="1">
    <source>
        <dbReference type="ARBA" id="ARBA00022679"/>
    </source>
</evidence>
<feature type="domain" description="GH16" evidence="9">
    <location>
        <begin position="71"/>
        <end position="284"/>
    </location>
</feature>
<dbReference type="InterPro" id="IPR016455">
    <property type="entry name" value="XTH"/>
</dbReference>
<dbReference type="EC" id="2.4.1.207" evidence="7"/>